<organism evidence="2 3">
    <name type="scientific">Paenibacillus agricola</name>
    <dbReference type="NCBI Taxonomy" id="2716264"/>
    <lineage>
        <taxon>Bacteria</taxon>
        <taxon>Bacillati</taxon>
        <taxon>Bacillota</taxon>
        <taxon>Bacilli</taxon>
        <taxon>Bacillales</taxon>
        <taxon>Paenibacillaceae</taxon>
        <taxon>Paenibacillus</taxon>
    </lineage>
</organism>
<gene>
    <name evidence="2" type="ORF">G9U52_15300</name>
</gene>
<evidence type="ECO:0000313" key="3">
    <source>
        <dbReference type="Proteomes" id="UP001165962"/>
    </source>
</evidence>
<comment type="caution">
    <text evidence="2">The sequence shown here is derived from an EMBL/GenBank/DDBJ whole genome shotgun (WGS) entry which is preliminary data.</text>
</comment>
<sequence>MWMQSIYGGLGWQACLQDIDQGIGGTNMEPVQRKAREITYRVGWKRGTMVHPAGRPIGNPASIQLPWVHRLNIASIWSHAGTAPIRVLLMGLWVFPVVIFIGSLWLVQMLTK</sequence>
<keyword evidence="1" id="KW-0812">Transmembrane</keyword>
<proteinExistence type="predicted"/>
<protein>
    <submittedName>
        <fullName evidence="2">Uncharacterized protein</fullName>
    </submittedName>
</protein>
<keyword evidence="1" id="KW-1133">Transmembrane helix</keyword>
<keyword evidence="3" id="KW-1185">Reference proteome</keyword>
<evidence type="ECO:0000313" key="2">
    <source>
        <dbReference type="EMBL" id="NHN31205.1"/>
    </source>
</evidence>
<feature type="transmembrane region" description="Helical" evidence="1">
    <location>
        <begin position="87"/>
        <end position="107"/>
    </location>
</feature>
<accession>A0ABX0J4F2</accession>
<dbReference type="EMBL" id="JAAOIW010000005">
    <property type="protein sequence ID" value="NHN31205.1"/>
    <property type="molecule type" value="Genomic_DNA"/>
</dbReference>
<name>A0ABX0J4F2_9BACL</name>
<evidence type="ECO:0000256" key="1">
    <source>
        <dbReference type="SAM" id="Phobius"/>
    </source>
</evidence>
<dbReference type="Proteomes" id="UP001165962">
    <property type="component" value="Unassembled WGS sequence"/>
</dbReference>
<reference evidence="2" key="1">
    <citation type="submission" date="2020-03" db="EMBL/GenBank/DDBJ databases">
        <title>Draft sequencing of Paenibacilllus sp. S3N08.</title>
        <authorList>
            <person name="Kim D.-U."/>
        </authorList>
    </citation>
    <scope>NUCLEOTIDE SEQUENCE</scope>
    <source>
        <strain evidence="2">S3N08</strain>
    </source>
</reference>
<keyword evidence="1" id="KW-0472">Membrane</keyword>